<organism evidence="1 2">
    <name type="scientific">Spirosoma flavum</name>
    <dbReference type="NCBI Taxonomy" id="2048557"/>
    <lineage>
        <taxon>Bacteria</taxon>
        <taxon>Pseudomonadati</taxon>
        <taxon>Bacteroidota</taxon>
        <taxon>Cytophagia</taxon>
        <taxon>Cytophagales</taxon>
        <taxon>Cytophagaceae</taxon>
        <taxon>Spirosoma</taxon>
    </lineage>
</organism>
<protein>
    <recommendedName>
        <fullName evidence="3">DNA-directed RNA polymerase</fullName>
    </recommendedName>
</protein>
<accession>A0ABW6ARL3</accession>
<dbReference type="EMBL" id="JBHUOM010000048">
    <property type="protein sequence ID" value="MFD2937871.1"/>
    <property type="molecule type" value="Genomic_DNA"/>
</dbReference>
<keyword evidence="2" id="KW-1185">Reference proteome</keyword>
<proteinExistence type="predicted"/>
<evidence type="ECO:0008006" key="3">
    <source>
        <dbReference type="Google" id="ProtNLM"/>
    </source>
</evidence>
<comment type="caution">
    <text evidence="1">The sequence shown here is derived from an EMBL/GenBank/DDBJ whole genome shotgun (WGS) entry which is preliminary data.</text>
</comment>
<dbReference type="Proteomes" id="UP001597512">
    <property type="component" value="Unassembled WGS sequence"/>
</dbReference>
<evidence type="ECO:0000313" key="1">
    <source>
        <dbReference type="EMBL" id="MFD2937871.1"/>
    </source>
</evidence>
<dbReference type="RefSeq" id="WP_381508346.1">
    <property type="nucleotide sequence ID" value="NZ_JBHUOM010000048.1"/>
</dbReference>
<sequence>MKNEPQYVNKGIACQIPENLDLDTLLVSNPPSFRCKKDGLVYFIDLILNQNSWRKNNRQTLMNGYVPLHSQRMRDILTNYHLYINYLADSQVIEVYQSYKVGERSKGYRLASQYQTGTINAEITDPKIVKNILEQTDQSRQKVMALYPHLVKAFDGLEIDAEGAYQFIDQWYASQLSKLKRKPKPERAKKLIQTSDRFRRSVQRIQLKDYRFHVDDSGHRLHTVLTQMKKELRQYLTYKGQPLVCWDLSSAQPLLSLQLLKESFYDYIDKPCSANHEITLFDLPENIRNSIRPAIPQIRELITSEGFRGPWYERHTEGAYDGYQSLNFKLVPLSSEPIIGGDHVFSPFRMKEVVDEFNNLTVCIETDWMWYKIYIIKGRFYQYLEEEFERRNPVAGDKRNTKKIVMNVLFAKDSDMRGDFPEFRNMIRALFPTMVELFRLIKERDHSTLAILLQSMESEIFLNRIVSRINRNRPEIPLFTVHDSIATTPPYQEYVQEIMREELEKAIGYPPHLKPEQWSTRVKSLIRRD</sequence>
<evidence type="ECO:0000313" key="2">
    <source>
        <dbReference type="Proteomes" id="UP001597512"/>
    </source>
</evidence>
<reference evidence="2" key="1">
    <citation type="journal article" date="2019" name="Int. J. Syst. Evol. Microbiol.">
        <title>The Global Catalogue of Microorganisms (GCM) 10K type strain sequencing project: providing services to taxonomists for standard genome sequencing and annotation.</title>
        <authorList>
            <consortium name="The Broad Institute Genomics Platform"/>
            <consortium name="The Broad Institute Genome Sequencing Center for Infectious Disease"/>
            <person name="Wu L."/>
            <person name="Ma J."/>
        </authorList>
    </citation>
    <scope>NUCLEOTIDE SEQUENCE [LARGE SCALE GENOMIC DNA]</scope>
    <source>
        <strain evidence="2">KCTC 52490</strain>
    </source>
</reference>
<gene>
    <name evidence="1" type="ORF">ACFS25_29165</name>
</gene>
<name>A0ABW6ARL3_9BACT</name>